<dbReference type="FunFam" id="2.20.70.10:FF:000068">
    <property type="entry name" value="E3 ubiquitin-protein ligase"/>
    <property type="match status" value="1"/>
</dbReference>
<keyword evidence="4" id="KW-0677">Repeat</keyword>
<feature type="domain" description="WW" evidence="11">
    <location>
        <begin position="340"/>
        <end position="374"/>
    </location>
</feature>
<proteinExistence type="predicted"/>
<dbReference type="AlphaFoldDB" id="A0A1I7YJ75"/>
<dbReference type="EC" id="2.3.2.26" evidence="6"/>
<evidence type="ECO:0000313" key="14">
    <source>
        <dbReference type="WBParaSite" id="L893_g16962.t1"/>
    </source>
</evidence>
<dbReference type="UniPathway" id="UPA00143"/>
<feature type="region of interest" description="Disordered" evidence="9">
    <location>
        <begin position="176"/>
        <end position="244"/>
    </location>
</feature>
<dbReference type="InterPro" id="IPR000008">
    <property type="entry name" value="C2_dom"/>
</dbReference>
<feature type="compositionally biased region" description="Polar residues" evidence="9">
    <location>
        <begin position="28"/>
        <end position="40"/>
    </location>
</feature>
<dbReference type="InterPro" id="IPR024928">
    <property type="entry name" value="E3_ub_ligase_SMURF1"/>
</dbReference>
<evidence type="ECO:0000313" key="13">
    <source>
        <dbReference type="Proteomes" id="UP000095287"/>
    </source>
</evidence>
<dbReference type="InterPro" id="IPR000569">
    <property type="entry name" value="HECT_dom"/>
</dbReference>
<evidence type="ECO:0000259" key="12">
    <source>
        <dbReference type="PROSITE" id="PS50237"/>
    </source>
</evidence>
<dbReference type="SUPFAM" id="SSF49562">
    <property type="entry name" value="C2 domain (Calcium/lipid-binding domain, CaLB)"/>
    <property type="match status" value="1"/>
</dbReference>
<dbReference type="Pfam" id="PF00397">
    <property type="entry name" value="WW"/>
    <property type="match status" value="4"/>
</dbReference>
<dbReference type="Gene3D" id="3.30.2160.10">
    <property type="entry name" value="Hect, E3 ligase catalytic domain"/>
    <property type="match status" value="1"/>
</dbReference>
<feature type="domain" description="C2" evidence="10">
    <location>
        <begin position="30"/>
        <end position="145"/>
    </location>
</feature>
<dbReference type="InterPro" id="IPR050409">
    <property type="entry name" value="E3_ubiq-protein_ligase"/>
</dbReference>
<dbReference type="SUPFAM" id="SSF51045">
    <property type="entry name" value="WW domain"/>
    <property type="match status" value="4"/>
</dbReference>
<dbReference type="FunFam" id="3.30.2160.10:FF:000003">
    <property type="entry name" value="E3 ubiquitin-protein ligase"/>
    <property type="match status" value="1"/>
</dbReference>
<dbReference type="Gene3D" id="3.30.2410.10">
    <property type="entry name" value="Hect, E3 ligase catalytic domain"/>
    <property type="match status" value="1"/>
</dbReference>
<keyword evidence="3 6" id="KW-0808">Transferase</keyword>
<comment type="pathway">
    <text evidence="2 6">Protein modification; protein ubiquitination.</text>
</comment>
<dbReference type="PROSITE" id="PS01159">
    <property type="entry name" value="WW_DOMAIN_1"/>
    <property type="match status" value="4"/>
</dbReference>
<dbReference type="PIRSF" id="PIRSF001569">
    <property type="entry name" value="E3_ub_ligase_SMURF1"/>
    <property type="match status" value="1"/>
</dbReference>
<dbReference type="GO" id="GO:0043161">
    <property type="term" value="P:proteasome-mediated ubiquitin-dependent protein catabolic process"/>
    <property type="evidence" value="ECO:0007669"/>
    <property type="project" value="TreeGrafter"/>
</dbReference>
<organism evidence="13 14">
    <name type="scientific">Steinernema glaseri</name>
    <dbReference type="NCBI Taxonomy" id="37863"/>
    <lineage>
        <taxon>Eukaryota</taxon>
        <taxon>Metazoa</taxon>
        <taxon>Ecdysozoa</taxon>
        <taxon>Nematoda</taxon>
        <taxon>Chromadorea</taxon>
        <taxon>Rhabditida</taxon>
        <taxon>Tylenchina</taxon>
        <taxon>Panagrolaimomorpha</taxon>
        <taxon>Strongyloidoidea</taxon>
        <taxon>Steinernematidae</taxon>
        <taxon>Steinernema</taxon>
    </lineage>
</organism>
<keyword evidence="13" id="KW-1185">Reference proteome</keyword>
<feature type="domain" description="HECT" evidence="12">
    <location>
        <begin position="474"/>
        <end position="808"/>
    </location>
</feature>
<sequence length="808" mass="92444">MAIDEETTALSNGSCVVPSDRPGPSGIPASSVNGTGSASNNHKTSLVQLKVLSAKINGLGGIFSKPPDVYLEFSVDSAQPPLKTTTKKRTSTPQWEESFTAQLSEASVIDFRVIGRSKFFEDSVLGQKTLKLSSLLKKDTDTGKFENAKFTVTLNGKENNKVGELKILLNGSIERKRRSAGTGHFSEASTSAGSARRGENGGTPKQRDTIMATPQPPPPPPPASAASSTPAAASNFGEERLPEGWELRHDQFGRKYYVDHTTKSTTWERPSNTPLPQGWEMRRDPRGRVYYVDHNTRTTTWQRPTADMLEAHEQWQTGRAQAMVQWDQRFLYPNSEDPLGPLPEGWEKRVDPATGRHYYVNHVNRTTQWEDPRTQGMTDQPLPPGWEMRYTEQSVPFFIDHNNKTTTYNDPRTGKPVGPMGVQGVNMSFERTFRWKIAQFRYLCLSNGVPNHVKISVSRNNLFEDSFSEIMRKNAVDLRRRLYIQFKGEEGLDYGGVAREWFFLLSHEVLNPMYCLFMYAGTSNYSLQINPASFVNPDHLKYFEFIGRFIAMALFHGKFIYSGFTMPFYKKMLNKKLSLKDLEHVDMEFYNSIMWIKDNNIDECDMELYFVADYDLLGEVKTHELKEDGTNIPVTEANKEEYIELMVEWRLNRGIEQQTKAFFNGFSSVFPLEWLHYFDERELELLLCGMQDVDVDDWQRNTVYRHYAPQSKQVVWFWQFVRSLDQEKRSKLLQFVTGTCRVPVGGFAELIGSTGPQLFCIERVGKENWLPRSHTCFNRLDLPPYRSYEQLAEKLTSAIELTEGFGNE</sequence>
<dbReference type="FunFam" id="3.30.2410.10:FF:000002">
    <property type="entry name" value="E3 ubiquitin-protein ligase HECW2"/>
    <property type="match status" value="1"/>
</dbReference>
<evidence type="ECO:0000256" key="8">
    <source>
        <dbReference type="PROSITE-ProRule" id="PRU00104"/>
    </source>
</evidence>
<evidence type="ECO:0000256" key="6">
    <source>
        <dbReference type="PIRNR" id="PIRNR001569"/>
    </source>
</evidence>
<feature type="domain" description="WW" evidence="11">
    <location>
        <begin position="239"/>
        <end position="272"/>
    </location>
</feature>
<dbReference type="GO" id="GO:0016567">
    <property type="term" value="P:protein ubiquitination"/>
    <property type="evidence" value="ECO:0007669"/>
    <property type="project" value="UniProtKB-UniPathway"/>
</dbReference>
<evidence type="ECO:0000256" key="1">
    <source>
        <dbReference type="ARBA" id="ARBA00000885"/>
    </source>
</evidence>
<feature type="active site" description="Glycyl thioester intermediate" evidence="7 8">
    <location>
        <position position="776"/>
    </location>
</feature>
<dbReference type="FunFam" id="2.20.70.10:FF:000005">
    <property type="entry name" value="E3 ubiquitin-protein ligase"/>
    <property type="match status" value="1"/>
</dbReference>
<keyword evidence="5 6" id="KW-0833">Ubl conjugation pathway</keyword>
<dbReference type="Pfam" id="PF00632">
    <property type="entry name" value="HECT"/>
    <property type="match status" value="1"/>
</dbReference>
<evidence type="ECO:0000256" key="7">
    <source>
        <dbReference type="PIRSR" id="PIRSR001569-1"/>
    </source>
</evidence>
<dbReference type="SMART" id="SM00119">
    <property type="entry name" value="HECTc"/>
    <property type="match status" value="1"/>
</dbReference>
<dbReference type="InterPro" id="IPR035983">
    <property type="entry name" value="Hect_E3_ubiquitin_ligase"/>
</dbReference>
<dbReference type="InterPro" id="IPR035892">
    <property type="entry name" value="C2_domain_sf"/>
</dbReference>
<reference evidence="14" key="1">
    <citation type="submission" date="2016-11" db="UniProtKB">
        <authorList>
            <consortium name="WormBaseParasite"/>
        </authorList>
    </citation>
    <scope>IDENTIFICATION</scope>
</reference>
<dbReference type="GO" id="GO:0061630">
    <property type="term" value="F:ubiquitin protein ligase activity"/>
    <property type="evidence" value="ECO:0007669"/>
    <property type="project" value="UniProtKB-EC"/>
</dbReference>
<dbReference type="Gene3D" id="3.90.1750.10">
    <property type="entry name" value="Hect, E3 ligase catalytic domains"/>
    <property type="match status" value="1"/>
</dbReference>
<dbReference type="SMART" id="SM00456">
    <property type="entry name" value="WW"/>
    <property type="match status" value="4"/>
</dbReference>
<dbReference type="GO" id="GO:0005737">
    <property type="term" value="C:cytoplasm"/>
    <property type="evidence" value="ECO:0007669"/>
    <property type="project" value="UniProtKB-ARBA"/>
</dbReference>
<dbReference type="Proteomes" id="UP000095287">
    <property type="component" value="Unplaced"/>
</dbReference>
<protein>
    <recommendedName>
        <fullName evidence="6">E3 ubiquitin-protein ligase</fullName>
        <ecNumber evidence="6">2.3.2.26</ecNumber>
    </recommendedName>
</protein>
<dbReference type="Gene3D" id="2.20.70.10">
    <property type="match status" value="3"/>
</dbReference>
<feature type="region of interest" description="Disordered" evidence="9">
    <location>
        <begin position="1"/>
        <end position="40"/>
    </location>
</feature>
<dbReference type="PROSITE" id="PS50020">
    <property type="entry name" value="WW_DOMAIN_2"/>
    <property type="match status" value="4"/>
</dbReference>
<dbReference type="CDD" id="cd00201">
    <property type="entry name" value="WW"/>
    <property type="match status" value="4"/>
</dbReference>
<dbReference type="SMART" id="SM00239">
    <property type="entry name" value="C2"/>
    <property type="match status" value="1"/>
</dbReference>
<feature type="compositionally biased region" description="Low complexity" evidence="9">
    <location>
        <begin position="224"/>
        <end position="234"/>
    </location>
</feature>
<dbReference type="InterPro" id="IPR036020">
    <property type="entry name" value="WW_dom_sf"/>
</dbReference>
<evidence type="ECO:0000256" key="3">
    <source>
        <dbReference type="ARBA" id="ARBA00022679"/>
    </source>
</evidence>
<dbReference type="InterPro" id="IPR001202">
    <property type="entry name" value="WW_dom"/>
</dbReference>
<evidence type="ECO:0000259" key="10">
    <source>
        <dbReference type="PROSITE" id="PS50004"/>
    </source>
</evidence>
<evidence type="ECO:0000256" key="9">
    <source>
        <dbReference type="SAM" id="MobiDB-lite"/>
    </source>
</evidence>
<comment type="catalytic activity">
    <reaction evidence="1 6">
        <text>S-ubiquitinyl-[E2 ubiquitin-conjugating enzyme]-L-cysteine + [acceptor protein]-L-lysine = [E2 ubiquitin-conjugating enzyme]-L-cysteine + N(6)-ubiquitinyl-[acceptor protein]-L-lysine.</text>
        <dbReference type="EC" id="2.3.2.26"/>
    </reaction>
</comment>
<dbReference type="Pfam" id="PF00168">
    <property type="entry name" value="C2"/>
    <property type="match status" value="1"/>
</dbReference>
<evidence type="ECO:0000256" key="5">
    <source>
        <dbReference type="ARBA" id="ARBA00022786"/>
    </source>
</evidence>
<feature type="domain" description="WW" evidence="11">
    <location>
        <begin position="380"/>
        <end position="413"/>
    </location>
</feature>
<dbReference type="PROSITE" id="PS50237">
    <property type="entry name" value="HECT"/>
    <property type="match status" value="1"/>
</dbReference>
<evidence type="ECO:0000256" key="2">
    <source>
        <dbReference type="ARBA" id="ARBA00004906"/>
    </source>
</evidence>
<feature type="domain" description="WW" evidence="11">
    <location>
        <begin position="273"/>
        <end position="306"/>
    </location>
</feature>
<evidence type="ECO:0000259" key="11">
    <source>
        <dbReference type="PROSITE" id="PS50020"/>
    </source>
</evidence>
<feature type="compositionally biased region" description="Pro residues" evidence="9">
    <location>
        <begin position="214"/>
        <end position="223"/>
    </location>
</feature>
<dbReference type="PANTHER" id="PTHR11254">
    <property type="entry name" value="HECT DOMAIN UBIQUITIN-PROTEIN LIGASE"/>
    <property type="match status" value="1"/>
</dbReference>
<evidence type="ECO:0000256" key="4">
    <source>
        <dbReference type="ARBA" id="ARBA00022737"/>
    </source>
</evidence>
<dbReference type="FunFam" id="3.90.1750.10:FF:000002">
    <property type="entry name" value="E3 ubiquitin-protein ligase"/>
    <property type="match status" value="1"/>
</dbReference>
<name>A0A1I7YJ75_9BILA</name>
<dbReference type="PROSITE" id="PS50004">
    <property type="entry name" value="C2"/>
    <property type="match status" value="1"/>
</dbReference>
<dbReference type="SUPFAM" id="SSF56204">
    <property type="entry name" value="Hect, E3 ligase catalytic domain"/>
    <property type="match status" value="1"/>
</dbReference>
<dbReference type="PANTHER" id="PTHR11254:SF429">
    <property type="entry name" value="E3 UBIQUITIN-PROTEIN LIGASE SU(DX)"/>
    <property type="match status" value="1"/>
</dbReference>
<dbReference type="WBParaSite" id="L893_g16962.t1">
    <property type="protein sequence ID" value="L893_g16962.t1"/>
    <property type="gene ID" value="L893_g16962"/>
</dbReference>
<accession>A0A1I7YJ75</accession>
<dbReference type="Gene3D" id="2.60.40.150">
    <property type="entry name" value="C2 domain"/>
    <property type="match status" value="1"/>
</dbReference>
<dbReference type="CDD" id="cd00078">
    <property type="entry name" value="HECTc"/>
    <property type="match status" value="1"/>
</dbReference>